<keyword evidence="2" id="KW-1185">Reference proteome</keyword>
<sequence length="486" mass="55200">SDRIPLLLNVIELLGDPAIKTLNISKRGDYINWYNIIKLFSLLDAANIIGLNELDIKSHIYFQVRGIRESEPIGDFYNVLKNGLASNLRVLVLHSGANNGILEIIGKHAVQLSHLEITCSWLVDDSGIASLLLKNYSQVISLPWDGLESQTSAAIRILSLLPTSEQNRTCDTLCEVKIQDTNTSFISVVLLLMFAKNLKSFGGFLYDRNIGDIVLEVHSLMESPSTFALTKLWDMDLPPVKLEKLSKLLPKLSHLYTRTVCLLEPPDRIPQLTDLTADFGLVHYDFRFYNFLENYGKSIRRLVLLDQVYGINLAIVAEACPLLEELSAKVYVDSPCIKTRSLLANLRLAEVRICSPQTFSWLMKQADNIKHLEVLLEQKNGVQELFENSVITKLVEDKPKSLKSITRLGIHIMMRTIFERLTFSCGLLHIDAAYTLCRECPLLTILGELETWMQVSDQDVYSMAEYIKNSNWNVKLRYRNKFYPAS</sequence>
<name>A0ABD0ZB87_9HEMI</name>
<evidence type="ECO:0000313" key="1">
    <source>
        <dbReference type="EMBL" id="KAL1132614.1"/>
    </source>
</evidence>
<dbReference type="EMBL" id="JBFDAA010000005">
    <property type="protein sequence ID" value="KAL1132614.1"/>
    <property type="molecule type" value="Genomic_DNA"/>
</dbReference>
<dbReference type="Proteomes" id="UP001558652">
    <property type="component" value="Unassembled WGS sequence"/>
</dbReference>
<evidence type="ECO:0000313" key="2">
    <source>
        <dbReference type="Proteomes" id="UP001558652"/>
    </source>
</evidence>
<proteinExistence type="predicted"/>
<reference evidence="1 2" key="1">
    <citation type="submission" date="2024-07" db="EMBL/GenBank/DDBJ databases">
        <title>Chromosome-level genome assembly of the water stick insect Ranatra chinensis (Heteroptera: Nepidae).</title>
        <authorList>
            <person name="Liu X."/>
        </authorList>
    </citation>
    <scope>NUCLEOTIDE SEQUENCE [LARGE SCALE GENOMIC DNA]</scope>
    <source>
        <strain evidence="1">Cailab_2021Rc</strain>
        <tissue evidence="1">Muscle</tissue>
    </source>
</reference>
<protein>
    <submittedName>
        <fullName evidence="1">Uncharacterized protein</fullName>
    </submittedName>
</protein>
<dbReference type="Gene3D" id="3.80.10.10">
    <property type="entry name" value="Ribonuclease Inhibitor"/>
    <property type="match status" value="1"/>
</dbReference>
<gene>
    <name evidence="1" type="ORF">AAG570_010566</name>
</gene>
<comment type="caution">
    <text evidence="1">The sequence shown here is derived from an EMBL/GenBank/DDBJ whole genome shotgun (WGS) entry which is preliminary data.</text>
</comment>
<feature type="non-terminal residue" evidence="1">
    <location>
        <position position="1"/>
    </location>
</feature>
<dbReference type="InterPro" id="IPR032675">
    <property type="entry name" value="LRR_dom_sf"/>
</dbReference>
<organism evidence="1 2">
    <name type="scientific">Ranatra chinensis</name>
    <dbReference type="NCBI Taxonomy" id="642074"/>
    <lineage>
        <taxon>Eukaryota</taxon>
        <taxon>Metazoa</taxon>
        <taxon>Ecdysozoa</taxon>
        <taxon>Arthropoda</taxon>
        <taxon>Hexapoda</taxon>
        <taxon>Insecta</taxon>
        <taxon>Pterygota</taxon>
        <taxon>Neoptera</taxon>
        <taxon>Paraneoptera</taxon>
        <taxon>Hemiptera</taxon>
        <taxon>Heteroptera</taxon>
        <taxon>Panheteroptera</taxon>
        <taxon>Nepomorpha</taxon>
        <taxon>Nepidae</taxon>
        <taxon>Ranatrinae</taxon>
        <taxon>Ranatra</taxon>
    </lineage>
</organism>
<accession>A0ABD0ZB87</accession>
<dbReference type="AlphaFoldDB" id="A0ABD0ZB87"/>